<evidence type="ECO:0000259" key="6">
    <source>
        <dbReference type="Pfam" id="PF01464"/>
    </source>
</evidence>
<dbReference type="STRING" id="1447782.SAMN05444417_2116"/>
<evidence type="ECO:0000256" key="1">
    <source>
        <dbReference type="ARBA" id="ARBA00007734"/>
    </source>
</evidence>
<name>A0A1M6EQP2_9RHOB</name>
<feature type="chain" id="PRO_5013223336" evidence="5">
    <location>
        <begin position="21"/>
        <end position="704"/>
    </location>
</feature>
<feature type="domain" description="Transglycosylase SLT" evidence="6">
    <location>
        <begin position="485"/>
        <end position="595"/>
    </location>
</feature>
<dbReference type="PANTHER" id="PTHR37423:SF2">
    <property type="entry name" value="MEMBRANE-BOUND LYTIC MUREIN TRANSGLYCOSYLASE C"/>
    <property type="match status" value="1"/>
</dbReference>
<dbReference type="Pfam" id="PF01464">
    <property type="entry name" value="SLT"/>
    <property type="match status" value="1"/>
</dbReference>
<protein>
    <submittedName>
        <fullName evidence="7">Soluble lytic murein transglycosylase</fullName>
    </submittedName>
</protein>
<evidence type="ECO:0000256" key="4">
    <source>
        <dbReference type="SAM" id="MobiDB-lite"/>
    </source>
</evidence>
<keyword evidence="8" id="KW-1185">Reference proteome</keyword>
<dbReference type="EMBL" id="FQYO01000003">
    <property type="protein sequence ID" value="SHI87590.1"/>
    <property type="molecule type" value="Genomic_DNA"/>
</dbReference>
<dbReference type="OrthoDB" id="9815002at2"/>
<gene>
    <name evidence="7" type="ORF">SAMN05444417_2116</name>
</gene>
<dbReference type="RefSeq" id="WP_073329648.1">
    <property type="nucleotide sequence ID" value="NZ_FQYO01000003.1"/>
</dbReference>
<reference evidence="7 8" key="1">
    <citation type="submission" date="2016-11" db="EMBL/GenBank/DDBJ databases">
        <authorList>
            <person name="Jaros S."/>
            <person name="Januszkiewicz K."/>
            <person name="Wedrychowicz H."/>
        </authorList>
    </citation>
    <scope>NUCLEOTIDE SEQUENCE [LARGE SCALE GENOMIC DNA]</scope>
    <source>
        <strain evidence="7 8">DSM 100565</strain>
    </source>
</reference>
<dbReference type="InterPro" id="IPR008258">
    <property type="entry name" value="Transglycosylase_SLT_dom_1"/>
</dbReference>
<comment type="similarity">
    <text evidence="1">Belongs to the transglycosylase Slt family.</text>
</comment>
<evidence type="ECO:0000313" key="8">
    <source>
        <dbReference type="Proteomes" id="UP000184292"/>
    </source>
</evidence>
<dbReference type="PANTHER" id="PTHR37423">
    <property type="entry name" value="SOLUBLE LYTIC MUREIN TRANSGLYCOSYLASE-RELATED"/>
    <property type="match status" value="1"/>
</dbReference>
<dbReference type="Gene3D" id="1.25.20.10">
    <property type="entry name" value="Bacterial muramidases"/>
    <property type="match status" value="1"/>
</dbReference>
<dbReference type="SUPFAM" id="SSF53955">
    <property type="entry name" value="Lysozyme-like"/>
    <property type="match status" value="1"/>
</dbReference>
<sequence length="704" mass="75591">MTLPRLALLVLLAGPPLAAAAQEAGSPDFGAALEAADSGEWARAAALAESVGPVAGALIEWERLRDDEGNATWDEVEAFLAAHPDWPDLDAVRETGERAIPAGADPARVIAFFADTAPTTAEGVLALARALEAEGRAEEAEAAVVEAWLTLGLDAEAQADILAAHGTMLGPHHAARADAMLWRWRTSDAERLLDFLDPDQRLLAEARIALIRDTGDAAERLAAVPAALQGDPGLANARFNRFASRGDYDSATGILLDQTGSAEALGQPFRWASWRATLARWHMREGRTELAYRLAAQHFLTEGDYYADLEWLAGYIALTYEAGPEAALFHFDRLLASVEGPISVSRGEYWTGRALRAAGREEEARAAFARGAVHQTAYYGLLSLDEIGGALDDSVAGAAPLTPWEGSDWAAGELWQAMELTLAAGERGTAWRFVTQMARTFPQEGLEALGGWLTAREETWLTVLVGKSAAARGIIIPQLYFPLHEMAERDWPVETALALSIARRESEFNIGVGSPVGALGLMQLMPGTAQEVAGDLGLPYARDRLTSDWEYNARLGTRYLEMLNVRFGDSPVIMAIGYNAGPGRAQGWVRDYGDPRESTIDVVNWIEEIPFTETRNYVMRVTESIPVYRARLAGQGGQAGFLSLLRGELPPVAAPDSAVRPAIRPGTPAPSAPAPAEAAATDLAATPPEPVGTGWLRPIARPES</sequence>
<dbReference type="Gene3D" id="1.10.530.10">
    <property type="match status" value="1"/>
</dbReference>
<feature type="compositionally biased region" description="Low complexity" evidence="4">
    <location>
        <begin position="674"/>
        <end position="686"/>
    </location>
</feature>
<evidence type="ECO:0000313" key="7">
    <source>
        <dbReference type="EMBL" id="SHI87590.1"/>
    </source>
</evidence>
<proteinExistence type="inferred from homology"/>
<keyword evidence="3 5" id="KW-0732">Signal</keyword>
<dbReference type="Proteomes" id="UP000184292">
    <property type="component" value="Unassembled WGS sequence"/>
</dbReference>
<evidence type="ECO:0000256" key="2">
    <source>
        <dbReference type="ARBA" id="ARBA00009387"/>
    </source>
</evidence>
<dbReference type="GO" id="GO:0042597">
    <property type="term" value="C:periplasmic space"/>
    <property type="evidence" value="ECO:0007669"/>
    <property type="project" value="InterPro"/>
</dbReference>
<evidence type="ECO:0000256" key="5">
    <source>
        <dbReference type="SAM" id="SignalP"/>
    </source>
</evidence>
<dbReference type="CDD" id="cd13401">
    <property type="entry name" value="Slt70-like"/>
    <property type="match status" value="1"/>
</dbReference>
<evidence type="ECO:0000256" key="3">
    <source>
        <dbReference type="ARBA" id="ARBA00022729"/>
    </source>
</evidence>
<dbReference type="SUPFAM" id="SSF48435">
    <property type="entry name" value="Bacterial muramidases"/>
    <property type="match status" value="1"/>
</dbReference>
<feature type="signal peptide" evidence="5">
    <location>
        <begin position="1"/>
        <end position="20"/>
    </location>
</feature>
<dbReference type="InterPro" id="IPR008939">
    <property type="entry name" value="Lytic_TGlycosylase_superhlx_U"/>
</dbReference>
<organism evidence="7 8">
    <name type="scientific">Wenxinia saemankumensis</name>
    <dbReference type="NCBI Taxonomy" id="1447782"/>
    <lineage>
        <taxon>Bacteria</taxon>
        <taxon>Pseudomonadati</taxon>
        <taxon>Pseudomonadota</taxon>
        <taxon>Alphaproteobacteria</taxon>
        <taxon>Rhodobacterales</taxon>
        <taxon>Roseobacteraceae</taxon>
        <taxon>Wenxinia</taxon>
    </lineage>
</organism>
<feature type="region of interest" description="Disordered" evidence="4">
    <location>
        <begin position="656"/>
        <end position="704"/>
    </location>
</feature>
<comment type="similarity">
    <text evidence="2">Belongs to the virb1 family.</text>
</comment>
<dbReference type="GO" id="GO:0004553">
    <property type="term" value="F:hydrolase activity, hydrolyzing O-glycosyl compounds"/>
    <property type="evidence" value="ECO:0007669"/>
    <property type="project" value="InterPro"/>
</dbReference>
<accession>A0A1M6EQP2</accession>
<dbReference type="InterPro" id="IPR023346">
    <property type="entry name" value="Lysozyme-like_dom_sf"/>
</dbReference>
<dbReference type="AlphaFoldDB" id="A0A1M6EQP2"/>